<dbReference type="Gene3D" id="4.10.220.110">
    <property type="match status" value="1"/>
</dbReference>
<protein>
    <submittedName>
        <fullName evidence="5">Type VI secretion system tip protein VgrG</fullName>
    </submittedName>
</protein>
<dbReference type="SUPFAM" id="SSF69279">
    <property type="entry name" value="Phage tail proteins"/>
    <property type="match status" value="2"/>
</dbReference>
<keyword evidence="6" id="KW-1185">Reference proteome</keyword>
<evidence type="ECO:0000259" key="2">
    <source>
        <dbReference type="Pfam" id="PF04717"/>
    </source>
</evidence>
<reference evidence="5 6" key="1">
    <citation type="submission" date="2022-06" db="EMBL/GenBank/DDBJ databases">
        <title>Ideonella sp. NS12-5 Genome sequencing and assembly.</title>
        <authorList>
            <person name="Jung Y."/>
        </authorList>
    </citation>
    <scope>NUCLEOTIDE SEQUENCE [LARGE SCALE GENOMIC DNA]</scope>
    <source>
        <strain evidence="5 6">NS12-5</strain>
    </source>
</reference>
<dbReference type="Pfam" id="PF05954">
    <property type="entry name" value="Phage_GPD"/>
    <property type="match status" value="1"/>
</dbReference>
<feature type="region of interest" description="Disordered" evidence="1">
    <location>
        <begin position="801"/>
        <end position="820"/>
    </location>
</feature>
<dbReference type="InterPro" id="IPR037026">
    <property type="entry name" value="Vgr_OB-fold_dom_sf"/>
</dbReference>
<dbReference type="InterPro" id="IPR018769">
    <property type="entry name" value="VgrG2_DUF2345"/>
</dbReference>
<dbReference type="Pfam" id="PF13296">
    <property type="entry name" value="T6SS_Vgr"/>
    <property type="match status" value="1"/>
</dbReference>
<proteinExistence type="predicted"/>
<feature type="domain" description="DUF2345" evidence="3">
    <location>
        <begin position="828"/>
        <end position="984"/>
    </location>
</feature>
<dbReference type="RefSeq" id="WP_252771172.1">
    <property type="nucleotide sequence ID" value="NZ_JAMXMC010000010.1"/>
</dbReference>
<dbReference type="Proteomes" id="UP001204851">
    <property type="component" value="Unassembled WGS sequence"/>
</dbReference>
<feature type="domain" description="Gp5/Type VI secretion system Vgr protein OB-fold" evidence="2">
    <location>
        <begin position="552"/>
        <end position="598"/>
    </location>
</feature>
<name>A0ABT1BQN3_9BURK</name>
<dbReference type="Pfam" id="PF04717">
    <property type="entry name" value="Phage_base_V"/>
    <property type="match status" value="1"/>
</dbReference>
<dbReference type="Pfam" id="PF10106">
    <property type="entry name" value="DUF2345"/>
    <property type="match status" value="1"/>
</dbReference>
<organism evidence="5 6">
    <name type="scientific">Ideonella oryzae</name>
    <dbReference type="NCBI Taxonomy" id="2937441"/>
    <lineage>
        <taxon>Bacteria</taxon>
        <taxon>Pseudomonadati</taxon>
        <taxon>Pseudomonadota</taxon>
        <taxon>Betaproteobacteria</taxon>
        <taxon>Burkholderiales</taxon>
        <taxon>Sphaerotilaceae</taxon>
        <taxon>Ideonella</taxon>
    </lineage>
</organism>
<dbReference type="Gene3D" id="2.30.110.50">
    <property type="match status" value="1"/>
</dbReference>
<accession>A0ABT1BQN3</accession>
<dbReference type="SUPFAM" id="SSF69255">
    <property type="entry name" value="gp5 N-terminal domain-like"/>
    <property type="match status" value="1"/>
</dbReference>
<dbReference type="InterPro" id="IPR028244">
    <property type="entry name" value="T6SS_Rhs_Vgr_dom"/>
</dbReference>
<feature type="compositionally biased region" description="Polar residues" evidence="1">
    <location>
        <begin position="801"/>
        <end position="812"/>
    </location>
</feature>
<evidence type="ECO:0000256" key="1">
    <source>
        <dbReference type="SAM" id="MobiDB-lite"/>
    </source>
</evidence>
<dbReference type="Gene3D" id="3.55.50.10">
    <property type="entry name" value="Baseplate protein-like domains"/>
    <property type="match status" value="1"/>
</dbReference>
<dbReference type="InterPro" id="IPR006533">
    <property type="entry name" value="T6SS_Vgr_RhsGE"/>
</dbReference>
<dbReference type="Gene3D" id="2.40.50.230">
    <property type="entry name" value="Gp5 N-terminal domain"/>
    <property type="match status" value="1"/>
</dbReference>
<evidence type="ECO:0000259" key="4">
    <source>
        <dbReference type="Pfam" id="PF13296"/>
    </source>
</evidence>
<feature type="domain" description="Putative type VI secretion system Rhs element associated Vgr" evidence="4">
    <location>
        <begin position="659"/>
        <end position="764"/>
    </location>
</feature>
<dbReference type="NCBIfam" id="TIGR01646">
    <property type="entry name" value="vgr_GE"/>
    <property type="match status" value="1"/>
</dbReference>
<evidence type="ECO:0000259" key="3">
    <source>
        <dbReference type="Pfam" id="PF10106"/>
    </source>
</evidence>
<dbReference type="InterPro" id="IPR006531">
    <property type="entry name" value="Gp5/Vgr_OB"/>
</dbReference>
<gene>
    <name evidence="5" type="ORF">M0L44_17700</name>
</gene>
<comment type="caution">
    <text evidence="5">The sequence shown here is derived from an EMBL/GenBank/DDBJ whole genome shotgun (WGS) entry which is preliminary data.</text>
</comment>
<evidence type="ECO:0000313" key="5">
    <source>
        <dbReference type="EMBL" id="MCO5978534.1"/>
    </source>
</evidence>
<evidence type="ECO:0000313" key="6">
    <source>
        <dbReference type="Proteomes" id="UP001204851"/>
    </source>
</evidence>
<dbReference type="EMBL" id="JAMXMC010000010">
    <property type="protein sequence ID" value="MCO5978534.1"/>
    <property type="molecule type" value="Genomic_DNA"/>
</dbReference>
<sequence>MDADTLIDAALSTAWSSLLGGLTQDSRLLRLHTALGTDALFAEDVHVWEGIGPQQGPSLSDDIPGLDLGPTRAGLRLVMHALSTDAHLELKQLIGQPALLELLCQDSRSELRPWHGHVVAAALVGSDGGLARYRLVIEPWLALLDRRVDSYVFQDMTVPQIIDEVLGDYGDQTPLAPAWRWDLADSSVYPRRSLRLQYQESDLDFVLRLMREEGLVAWWEHTGDADGTTLGSHTLVMADHNAALAANRQSVVRFTASDHTLGEDSLSHWRDLQRVSSARVALQSWDHRSLSSRPVQADTGSNGESAPLTELVVADVPGAYAYEDLDQGQRLARVQAEALGALQQRAQAHGPWRRAEAGTTFTLVDHPLHDGSDDGRDRFAILACQHRARNNFSADARARLRALDRQLALEAAADAAIGPAEADTADLAQERPLHEAALLLLPAATPLRMAQAPAGDGVGRWGTLGVAALRTGPTVDLFDPRSARHLAQPDARLAPRPAVHGSQTALVVGNAGPVHTDRDARIKVQFHWQRGGNASHRLMHPTGENAPASEASFTWVRVGQSLAGANHGAVFIPRVGQEVVVGFLGGDIDRPVVHAVAYNGQGSEDAQGNQQGAGAAGAVGSAPAWFPGQADAVPHQGHQHPAVLLGYKSQELASSSSGQGGFGQLVFDDSPQAARIELGSSTLVSQLQLGALLQQQDNQRLAPRGHGLDLLTQGHGALRSGSGLLLTAFAESPSTGAGQQLQARDPLQALQTAQDLVHTLAETAQAHLAQLPGEPAVAGAKPDDRSHQLPSEQGMAALTSSLQASDTRQGGDSTRDENTIAIDGGWGSISAWERPDITLAAPAGLGLVTPAQTILSTQASMTLSAGQDLLSLAQGHHASVAKAGAVLFTYGQASSTSKPNTEVGIAIHAATGSLQASANTATAELTASQAIDVASTQANILVGAPTSVLLTAAGAAIDIQSGSVTLKAPGSVQFKAASKVWTSGQTARLPTWSLPNTEFDIQMQLVSSAKRSLAGTKVLVQREDGSAQVVTLDEAGRIPRIDTGHAMETIHVSLIDDEQWSLVDTQDSQESDAPCCQADAIDASEDELLEQYFEFIEGNTGLPIQDLTYKLLSGDQVLVDMQGLADGQTQRFSLSEHPEALELVAWSNTQSSKP</sequence>